<dbReference type="GO" id="GO:0000731">
    <property type="term" value="P:DNA synthesis involved in DNA repair"/>
    <property type="evidence" value="ECO:0007669"/>
    <property type="project" value="TreeGrafter"/>
</dbReference>
<evidence type="ECO:0000313" key="2">
    <source>
        <dbReference type="EMBL" id="EGR94113.1"/>
    </source>
</evidence>
<proteinExistence type="predicted"/>
<dbReference type="InterPro" id="IPR027417">
    <property type="entry name" value="P-loop_NTPase"/>
</dbReference>
<evidence type="ECO:0000313" key="3">
    <source>
        <dbReference type="Proteomes" id="UP000003771"/>
    </source>
</evidence>
<gene>
    <name evidence="2" type="ORF">HMPREF9178_1601</name>
</gene>
<dbReference type="PANTHER" id="PTHR32182">
    <property type="entry name" value="DNA REPLICATION AND REPAIR PROTEIN RECF"/>
    <property type="match status" value="1"/>
</dbReference>
<evidence type="ECO:0000259" key="1">
    <source>
        <dbReference type="Pfam" id="PF13304"/>
    </source>
</evidence>
<dbReference type="AlphaFoldDB" id="F9P324"/>
<dbReference type="InterPro" id="IPR003959">
    <property type="entry name" value="ATPase_AAA_core"/>
</dbReference>
<dbReference type="GO" id="GO:0006302">
    <property type="term" value="P:double-strand break repair"/>
    <property type="evidence" value="ECO:0007669"/>
    <property type="project" value="TreeGrafter"/>
</dbReference>
<dbReference type="Proteomes" id="UP000003771">
    <property type="component" value="Unassembled WGS sequence"/>
</dbReference>
<dbReference type="Pfam" id="PF13304">
    <property type="entry name" value="AAA_21"/>
    <property type="match status" value="1"/>
</dbReference>
<dbReference type="Gene3D" id="3.40.50.300">
    <property type="entry name" value="P-loop containing nucleotide triphosphate hydrolases"/>
    <property type="match status" value="1"/>
</dbReference>
<protein>
    <recommendedName>
        <fullName evidence="1">ATPase AAA-type core domain-containing protein</fullName>
    </recommendedName>
</protein>
<dbReference type="eggNOG" id="COG3593">
    <property type="taxonomic scope" value="Bacteria"/>
</dbReference>
<dbReference type="PANTHER" id="PTHR32182:SF22">
    <property type="entry name" value="ATP-DEPENDENT ENDONUCLEASE, OLD FAMILY-RELATED"/>
    <property type="match status" value="1"/>
</dbReference>
<name>F9P324_STROR</name>
<dbReference type="EMBL" id="AFUO01000001">
    <property type="protein sequence ID" value="EGR94113.1"/>
    <property type="molecule type" value="Genomic_DNA"/>
</dbReference>
<reference evidence="2 3" key="1">
    <citation type="submission" date="2011-07" db="EMBL/GenBank/DDBJ databases">
        <authorList>
            <person name="Durkin A.S."/>
            <person name="Kim M."/>
            <person name="Radune D."/>
            <person name="Hostetler J."/>
            <person name="Torralba M."/>
            <person name="Gillis M."/>
            <person name="Methe B."/>
            <person name="Sutton G."/>
            <person name="Nelson K.E."/>
        </authorList>
    </citation>
    <scope>NUCLEOTIDE SEQUENCE [LARGE SCALE GENOMIC DNA]</scope>
    <source>
        <strain evidence="2 3">F0392</strain>
    </source>
</reference>
<comment type="caution">
    <text evidence="2">The sequence shown here is derived from an EMBL/GenBank/DDBJ whole genome shotgun (WGS) entry which is preliminary data.</text>
</comment>
<sequence>MENKKKSSLIDFLDKISIEDAGWFDYGNNCMLYLNYRDQNLEYRFPIKYIDIYGNNIRLLKKNQMLFNESIKLIEFSVGNKEYYEFLTNELTYEVKCEWLKLVNDLAFSPKLFHRMEKTIPRNLVKSFMRGINRNEIDTILNDLARQSDYGDINRHISMEIRHFKEYVSSFILTSEKFQHLPSNTYAIIGKNGCGKTRFLDNLVANFLTGPKENYYFSTAVNHLLYVSFSPFDFRSNSIYETKEKLEFLGIPEITLKTASIMIDSLLPKMYCEKKYIIKELYTEEIRATYSKNKKEEILDLKKDIEKKNELMNYYYGLKPDETVNFRSINNDNILLLELQNTIFEFFNPIKTEERKLLFTILSGLFPNDNFADVITAIIKKGEITRDDLYCIKNFSSGQKILSISLLGLIMFSIEKSVILIDEPETFLHPPMIKQYIQSINRIAKEKNSICVLTTHSPIVIQELPNECVFNLKDGKLSIFPDKTFGEDLLTLYNKVYGLEESRNGYSIISSYNTLTDNEIEQLGNNAYIDWLYRNEEG</sequence>
<dbReference type="RefSeq" id="WP_000428257.1">
    <property type="nucleotide sequence ID" value="NZ_AFUO01000001.1"/>
</dbReference>
<dbReference type="GO" id="GO:0016887">
    <property type="term" value="F:ATP hydrolysis activity"/>
    <property type="evidence" value="ECO:0007669"/>
    <property type="project" value="InterPro"/>
</dbReference>
<feature type="domain" description="ATPase AAA-type core" evidence="1">
    <location>
        <begin position="368"/>
        <end position="461"/>
    </location>
</feature>
<accession>F9P324</accession>
<organism evidence="2 3">
    <name type="scientific">Streptococcus mitis bv. 2 str. F0392</name>
    <dbReference type="NCBI Taxonomy" id="768726"/>
    <lineage>
        <taxon>Bacteria</taxon>
        <taxon>Bacillati</taxon>
        <taxon>Bacillota</taxon>
        <taxon>Bacilli</taxon>
        <taxon>Lactobacillales</taxon>
        <taxon>Streptococcaceae</taxon>
        <taxon>Streptococcus</taxon>
    </lineage>
</organism>
<dbReference type="SUPFAM" id="SSF52540">
    <property type="entry name" value="P-loop containing nucleoside triphosphate hydrolases"/>
    <property type="match status" value="1"/>
</dbReference>
<dbReference type="PATRIC" id="fig|768726.4.peg.1508"/>
<dbReference type="GO" id="GO:0005524">
    <property type="term" value="F:ATP binding"/>
    <property type="evidence" value="ECO:0007669"/>
    <property type="project" value="InterPro"/>
</dbReference>